<organism evidence="9 10">
    <name type="scientific">Algibacter lectus</name>
    <dbReference type="NCBI Taxonomy" id="221126"/>
    <lineage>
        <taxon>Bacteria</taxon>
        <taxon>Pseudomonadati</taxon>
        <taxon>Bacteroidota</taxon>
        <taxon>Flavobacteriia</taxon>
        <taxon>Flavobacteriales</taxon>
        <taxon>Flavobacteriaceae</taxon>
        <taxon>Algibacter</taxon>
    </lineage>
</organism>
<dbReference type="InterPro" id="IPR002656">
    <property type="entry name" value="Acyl_transf_3_dom"/>
</dbReference>
<evidence type="ECO:0000256" key="6">
    <source>
        <dbReference type="ARBA" id="ARBA00023136"/>
    </source>
</evidence>
<feature type="transmembrane region" description="Helical" evidence="7">
    <location>
        <begin position="156"/>
        <end position="176"/>
    </location>
</feature>
<dbReference type="PANTHER" id="PTHR40074">
    <property type="entry name" value="O-ACETYLTRANSFERASE WECH"/>
    <property type="match status" value="1"/>
</dbReference>
<evidence type="ECO:0000259" key="8">
    <source>
        <dbReference type="Pfam" id="PF01757"/>
    </source>
</evidence>
<evidence type="ECO:0000256" key="7">
    <source>
        <dbReference type="SAM" id="Phobius"/>
    </source>
</evidence>
<dbReference type="Pfam" id="PF01757">
    <property type="entry name" value="Acyl_transf_3"/>
    <property type="match status" value="1"/>
</dbReference>
<evidence type="ECO:0000256" key="1">
    <source>
        <dbReference type="ARBA" id="ARBA00004651"/>
    </source>
</evidence>
<keyword evidence="6 7" id="KW-0472">Membrane</keyword>
<dbReference type="GO" id="GO:0009246">
    <property type="term" value="P:enterobacterial common antigen biosynthetic process"/>
    <property type="evidence" value="ECO:0007669"/>
    <property type="project" value="TreeGrafter"/>
</dbReference>
<proteinExistence type="inferred from homology"/>
<evidence type="ECO:0000256" key="4">
    <source>
        <dbReference type="ARBA" id="ARBA00022692"/>
    </source>
</evidence>
<evidence type="ECO:0000256" key="5">
    <source>
        <dbReference type="ARBA" id="ARBA00022989"/>
    </source>
</evidence>
<comment type="subcellular location">
    <subcellularLocation>
        <location evidence="1">Cell membrane</location>
        <topology evidence="1">Multi-pass membrane protein</topology>
    </subcellularLocation>
</comment>
<keyword evidence="5 7" id="KW-1133">Transmembrane helix</keyword>
<name>A0A4R8MF80_9FLAO</name>
<feature type="transmembrane region" description="Helical" evidence="7">
    <location>
        <begin position="80"/>
        <end position="98"/>
    </location>
</feature>
<reference evidence="9 10" key="1">
    <citation type="submission" date="2019-03" db="EMBL/GenBank/DDBJ databases">
        <title>Genomic Encyclopedia of Type Strains, Phase III (KMG-III): the genomes of soil and plant-associated and newly described type strains.</title>
        <authorList>
            <person name="Whitman W."/>
        </authorList>
    </citation>
    <scope>NUCLEOTIDE SEQUENCE [LARGE SCALE GENOMIC DNA]</scope>
    <source>
        <strain evidence="9 10">CECT 8301</strain>
    </source>
</reference>
<dbReference type="GO" id="GO:0016413">
    <property type="term" value="F:O-acetyltransferase activity"/>
    <property type="evidence" value="ECO:0007669"/>
    <property type="project" value="TreeGrafter"/>
</dbReference>
<feature type="transmembrane region" description="Helical" evidence="7">
    <location>
        <begin position="237"/>
        <end position="258"/>
    </location>
</feature>
<keyword evidence="10" id="KW-1185">Reference proteome</keyword>
<feature type="domain" description="Acyltransferase 3" evidence="8">
    <location>
        <begin position="4"/>
        <end position="323"/>
    </location>
</feature>
<comment type="caution">
    <text evidence="9">The sequence shown here is derived from an EMBL/GenBank/DDBJ whole genome shotgun (WGS) entry which is preliminary data.</text>
</comment>
<dbReference type="EMBL" id="SORL01000007">
    <property type="protein sequence ID" value="TDY63668.1"/>
    <property type="molecule type" value="Genomic_DNA"/>
</dbReference>
<feature type="transmembrane region" description="Helical" evidence="7">
    <location>
        <begin position="304"/>
        <end position="326"/>
    </location>
</feature>
<keyword evidence="9" id="KW-0808">Transferase</keyword>
<feature type="transmembrane region" description="Helical" evidence="7">
    <location>
        <begin position="212"/>
        <end position="231"/>
    </location>
</feature>
<keyword evidence="9" id="KW-0012">Acyltransferase</keyword>
<feature type="transmembrane region" description="Helical" evidence="7">
    <location>
        <begin position="118"/>
        <end position="144"/>
    </location>
</feature>
<dbReference type="PANTHER" id="PTHR40074:SF2">
    <property type="entry name" value="O-ACETYLTRANSFERASE WECH"/>
    <property type="match status" value="1"/>
</dbReference>
<gene>
    <name evidence="9" type="ORF">DFQ06_0557</name>
</gene>
<sequence>MKRNYTIDTLRTVATFLVILLHASTDYVTRGLNNKTFDLSFWIGNLVDSFSRICVPLFVLISGMFLIGRNESFKQSYTKRASRILIPLISWSLIYLFYRGTLNYIDNNTFDLLTLAKSIIIGMPFYHLWYLYMLIGLYLFVPILNNNISKISRKNLWRLSFLLLIFGMLNTGYNLILGNALIFFLWFLNYLGYFIIGYLIKGAKKRKSSSKLIILYITSCILISILSFYTAKYFGSLYFYEYLSPFVIIASLSIYTLFHQVNLKENILSKISHLTLGIYLVHAGVLDILCLIFIKFNINFLDNPIIGIPVKFAITLFLSLIMAYILNKNKYLKKII</sequence>
<keyword evidence="3" id="KW-1003">Cell membrane</keyword>
<feature type="transmembrane region" description="Helical" evidence="7">
    <location>
        <begin position="49"/>
        <end position="68"/>
    </location>
</feature>
<evidence type="ECO:0000256" key="2">
    <source>
        <dbReference type="ARBA" id="ARBA00007400"/>
    </source>
</evidence>
<evidence type="ECO:0000313" key="10">
    <source>
        <dbReference type="Proteomes" id="UP000294824"/>
    </source>
</evidence>
<protein>
    <submittedName>
        <fullName evidence="9">Surface polysaccharide O-acyltransferase-like enzyme</fullName>
    </submittedName>
</protein>
<evidence type="ECO:0000313" key="9">
    <source>
        <dbReference type="EMBL" id="TDY63668.1"/>
    </source>
</evidence>
<keyword evidence="4 7" id="KW-0812">Transmembrane</keyword>
<feature type="transmembrane region" description="Helical" evidence="7">
    <location>
        <begin position="182"/>
        <end position="200"/>
    </location>
</feature>
<comment type="similarity">
    <text evidence="2">Belongs to the acyltransferase 3 family.</text>
</comment>
<accession>A0A4R8MF80</accession>
<dbReference type="Proteomes" id="UP000294824">
    <property type="component" value="Unassembled WGS sequence"/>
</dbReference>
<dbReference type="AlphaFoldDB" id="A0A4R8MF80"/>
<dbReference type="GO" id="GO:0005886">
    <property type="term" value="C:plasma membrane"/>
    <property type="evidence" value="ECO:0007669"/>
    <property type="project" value="UniProtKB-SubCell"/>
</dbReference>
<dbReference type="RefSeq" id="WP_133965856.1">
    <property type="nucleotide sequence ID" value="NZ_SORL01000007.1"/>
</dbReference>
<feature type="transmembrane region" description="Helical" evidence="7">
    <location>
        <begin position="279"/>
        <end position="298"/>
    </location>
</feature>
<evidence type="ECO:0000256" key="3">
    <source>
        <dbReference type="ARBA" id="ARBA00022475"/>
    </source>
</evidence>